<gene>
    <name evidence="1" type="ORF">CWE13_11185</name>
</gene>
<name>A0A432WNW6_9GAMM</name>
<dbReference type="OrthoDB" id="480112at2"/>
<dbReference type="Proteomes" id="UP000286934">
    <property type="component" value="Unassembled WGS sequence"/>
</dbReference>
<dbReference type="RefSeq" id="WP_126808651.1">
    <property type="nucleotide sequence ID" value="NZ_PIPP01000006.1"/>
</dbReference>
<proteinExistence type="predicted"/>
<evidence type="ECO:0000313" key="1">
    <source>
        <dbReference type="EMBL" id="RUO35486.1"/>
    </source>
</evidence>
<dbReference type="AlphaFoldDB" id="A0A432WNW6"/>
<keyword evidence="2" id="KW-1185">Reference proteome</keyword>
<evidence type="ECO:0000313" key="2">
    <source>
        <dbReference type="Proteomes" id="UP000286934"/>
    </source>
</evidence>
<sequence>MKDRILIIPIVIFAALLVYQSNHWLIKYSDTMRTWVQHQFISIGDEQDTVMRAFLGEDYILIPDEGSMSYGYAPFYYTFAQAIYHWRNIANSDSNRLRGCRNNSDFCQTTVSYMGVRDSKELYEAFLQDFLSVQKYSESVLCTDSFTGIVIQEERLSDEHLTLGFVTAEGMYSILVEADIQMNDWSESCETVPSEG</sequence>
<dbReference type="EMBL" id="PIPP01000006">
    <property type="protein sequence ID" value="RUO35486.1"/>
    <property type="molecule type" value="Genomic_DNA"/>
</dbReference>
<organism evidence="1 2">
    <name type="scientific">Aliidiomarina shirensis</name>
    <dbReference type="NCBI Taxonomy" id="1048642"/>
    <lineage>
        <taxon>Bacteria</taxon>
        <taxon>Pseudomonadati</taxon>
        <taxon>Pseudomonadota</taxon>
        <taxon>Gammaproteobacteria</taxon>
        <taxon>Alteromonadales</taxon>
        <taxon>Idiomarinaceae</taxon>
        <taxon>Aliidiomarina</taxon>
    </lineage>
</organism>
<reference evidence="2" key="1">
    <citation type="journal article" date="2018" name="Front. Microbiol.">
        <title>Genome-Based Analysis Reveals the Taxonomy and Diversity of the Family Idiomarinaceae.</title>
        <authorList>
            <person name="Liu Y."/>
            <person name="Lai Q."/>
            <person name="Shao Z."/>
        </authorList>
    </citation>
    <scope>NUCLEOTIDE SEQUENCE [LARGE SCALE GENOMIC DNA]</scope>
    <source>
        <strain evidence="2">AIS</strain>
    </source>
</reference>
<comment type="caution">
    <text evidence="1">The sequence shown here is derived from an EMBL/GenBank/DDBJ whole genome shotgun (WGS) entry which is preliminary data.</text>
</comment>
<protein>
    <submittedName>
        <fullName evidence="1">Uncharacterized protein</fullName>
    </submittedName>
</protein>
<accession>A0A432WNW6</accession>